<accession>A0A1M6T0V4</accession>
<sequence>MSSSRIEELKKRRREYKKKKNQVIYGLLCILIALIILIFFIYNNSLYSSFWIIGLLIGFVLQRSRFCFTASFRDPILVGSTSILKAVIVAFIISTIGFGFVQYKYLTCENINIADIPGQLSPVGIHTAIGAVLFGIGMVVSGGCASGTLMRIGEGFQLQLVVLIGFIAGTILGARDFNFWDKVVISKTSIIYFPEIIGLPMAMIIQIAVLIALYILADWYEKHNNLMSM</sequence>
<feature type="transmembrane region" description="Helical" evidence="1">
    <location>
        <begin position="123"/>
        <end position="146"/>
    </location>
</feature>
<dbReference type="STRING" id="1121266.SAMN02745883_02208"/>
<protein>
    <submittedName>
        <fullName evidence="2">Uncharacterized protein</fullName>
    </submittedName>
</protein>
<name>A0A1M6T0V4_9FIRM</name>
<reference evidence="2 3" key="1">
    <citation type="submission" date="2016-11" db="EMBL/GenBank/DDBJ databases">
        <authorList>
            <person name="Jaros S."/>
            <person name="Januszkiewicz K."/>
            <person name="Wedrychowicz H."/>
        </authorList>
    </citation>
    <scope>NUCLEOTIDE SEQUENCE [LARGE SCALE GENOMIC DNA]</scope>
    <source>
        <strain evidence="2 3">DSM 14501</strain>
    </source>
</reference>
<organism evidence="2 3">
    <name type="scientific">Caminicella sporogenes DSM 14501</name>
    <dbReference type="NCBI Taxonomy" id="1121266"/>
    <lineage>
        <taxon>Bacteria</taxon>
        <taxon>Bacillati</taxon>
        <taxon>Bacillota</taxon>
        <taxon>Clostridia</taxon>
        <taxon>Peptostreptococcales</taxon>
        <taxon>Caminicellaceae</taxon>
        <taxon>Caminicella</taxon>
    </lineage>
</organism>
<feature type="transmembrane region" description="Helical" evidence="1">
    <location>
        <begin position="197"/>
        <end position="217"/>
    </location>
</feature>
<dbReference type="RefSeq" id="WP_200793522.1">
    <property type="nucleotide sequence ID" value="NZ_FRAJ01000022.1"/>
</dbReference>
<dbReference type="Pfam" id="PF04143">
    <property type="entry name" value="Sulf_transp"/>
    <property type="match status" value="1"/>
</dbReference>
<feature type="transmembrane region" description="Helical" evidence="1">
    <location>
        <begin position="46"/>
        <end position="62"/>
    </location>
</feature>
<feature type="transmembrane region" description="Helical" evidence="1">
    <location>
        <begin position="21"/>
        <end position="40"/>
    </location>
</feature>
<gene>
    <name evidence="2" type="ORF">SAMN02745883_02208</name>
</gene>
<feature type="transmembrane region" description="Helical" evidence="1">
    <location>
        <begin position="158"/>
        <end position="177"/>
    </location>
</feature>
<keyword evidence="1" id="KW-0472">Membrane</keyword>
<keyword evidence="1" id="KW-1133">Transmembrane helix</keyword>
<feature type="transmembrane region" description="Helical" evidence="1">
    <location>
        <begin position="83"/>
        <end position="103"/>
    </location>
</feature>
<dbReference type="Proteomes" id="UP000184082">
    <property type="component" value="Unassembled WGS sequence"/>
</dbReference>
<dbReference type="AlphaFoldDB" id="A0A1M6T0V4"/>
<keyword evidence="1" id="KW-0812">Transmembrane</keyword>
<evidence type="ECO:0000313" key="3">
    <source>
        <dbReference type="Proteomes" id="UP000184082"/>
    </source>
</evidence>
<evidence type="ECO:0000256" key="1">
    <source>
        <dbReference type="SAM" id="Phobius"/>
    </source>
</evidence>
<proteinExistence type="predicted"/>
<dbReference type="EMBL" id="FRAJ01000022">
    <property type="protein sequence ID" value="SHK50571.1"/>
    <property type="molecule type" value="Genomic_DNA"/>
</dbReference>
<evidence type="ECO:0000313" key="2">
    <source>
        <dbReference type="EMBL" id="SHK50571.1"/>
    </source>
</evidence>
<dbReference type="InterPro" id="IPR007272">
    <property type="entry name" value="Sulf_transp_TsuA/YedE"/>
</dbReference>
<keyword evidence="3" id="KW-1185">Reference proteome</keyword>